<accession>A0A4R6QII1</accession>
<name>A0A4R6QII1_9BURK</name>
<organism evidence="2 3">
    <name type="scientific">Roseateles toxinivorans</name>
    <dbReference type="NCBI Taxonomy" id="270368"/>
    <lineage>
        <taxon>Bacteria</taxon>
        <taxon>Pseudomonadati</taxon>
        <taxon>Pseudomonadota</taxon>
        <taxon>Betaproteobacteria</taxon>
        <taxon>Burkholderiales</taxon>
        <taxon>Sphaerotilaceae</taxon>
        <taxon>Roseateles</taxon>
    </lineage>
</organism>
<dbReference type="InParanoid" id="A0A4R6QII1"/>
<comment type="caution">
    <text evidence="2">The sequence shown here is derived from an EMBL/GenBank/DDBJ whole genome shotgun (WGS) entry which is preliminary data.</text>
</comment>
<reference evidence="2 3" key="1">
    <citation type="submission" date="2019-03" db="EMBL/GenBank/DDBJ databases">
        <title>Genomic Encyclopedia of Type Strains, Phase IV (KMG-IV): sequencing the most valuable type-strain genomes for metagenomic binning, comparative biology and taxonomic classification.</title>
        <authorList>
            <person name="Goeker M."/>
        </authorList>
    </citation>
    <scope>NUCLEOTIDE SEQUENCE [LARGE SCALE GENOMIC DNA]</scope>
    <source>
        <strain evidence="2 3">DSM 16998</strain>
    </source>
</reference>
<evidence type="ECO:0000313" key="2">
    <source>
        <dbReference type="EMBL" id="TDP62738.1"/>
    </source>
</evidence>
<sequence>MFKNAALLSAAALVCAAPCIASDSDEPYSVSVWARLLFGPDGKPAEYAILDEDKYPAKFVENVKVRLARAVIPPPHIDGIPTTLRTGVELRFTVTRTAQGGSVRVDGIAMGPLPVKQYFASYPRDVARSGGWQGDVTGVCTVGVDGRCRSIEVAALPGIPESVRKFMRASLEGWEFEPQLLDGQPVEGQYTLKMRLNTLDDAPEYFREDKFLRVLRSR</sequence>
<dbReference type="RefSeq" id="WP_166652112.1">
    <property type="nucleotide sequence ID" value="NZ_SNXS01000006.1"/>
</dbReference>
<dbReference type="Gene3D" id="3.30.1150.10">
    <property type="match status" value="1"/>
</dbReference>
<evidence type="ECO:0000313" key="3">
    <source>
        <dbReference type="Proteomes" id="UP000295361"/>
    </source>
</evidence>
<evidence type="ECO:0000256" key="1">
    <source>
        <dbReference type="SAM" id="SignalP"/>
    </source>
</evidence>
<dbReference type="EMBL" id="SNXS01000006">
    <property type="protein sequence ID" value="TDP62738.1"/>
    <property type="molecule type" value="Genomic_DNA"/>
</dbReference>
<feature type="signal peptide" evidence="1">
    <location>
        <begin position="1"/>
        <end position="21"/>
    </location>
</feature>
<dbReference type="Proteomes" id="UP000295361">
    <property type="component" value="Unassembled WGS sequence"/>
</dbReference>
<keyword evidence="3" id="KW-1185">Reference proteome</keyword>
<feature type="chain" id="PRO_5020250548" evidence="1">
    <location>
        <begin position="22"/>
        <end position="218"/>
    </location>
</feature>
<protein>
    <submittedName>
        <fullName evidence="2">TonB-like protein</fullName>
    </submittedName>
</protein>
<gene>
    <name evidence="2" type="ORF">DES47_10633</name>
</gene>
<proteinExistence type="predicted"/>
<dbReference type="AlphaFoldDB" id="A0A4R6QII1"/>
<dbReference type="SUPFAM" id="SSF74653">
    <property type="entry name" value="TolA/TonB C-terminal domain"/>
    <property type="match status" value="1"/>
</dbReference>
<keyword evidence="1" id="KW-0732">Signal</keyword>